<dbReference type="NCBIfam" id="TIGR00970">
    <property type="entry name" value="leuA_yeast"/>
    <property type="match status" value="1"/>
</dbReference>
<evidence type="ECO:0000256" key="5">
    <source>
        <dbReference type="ARBA" id="ARBA00022430"/>
    </source>
</evidence>
<dbReference type="InterPro" id="IPR039371">
    <property type="entry name" value="LeuA_N_DRE-TIM"/>
</dbReference>
<dbReference type="SMART" id="SM00917">
    <property type="entry name" value="LeuA_dimer"/>
    <property type="match status" value="1"/>
</dbReference>
<dbReference type="HAMAP" id="MF_00572">
    <property type="entry name" value="LeuA_type2"/>
    <property type="match status" value="1"/>
</dbReference>
<evidence type="ECO:0000259" key="12">
    <source>
        <dbReference type="PROSITE" id="PS50991"/>
    </source>
</evidence>
<dbReference type="InterPro" id="IPR036230">
    <property type="entry name" value="LeuA_allosteric_dom_sf"/>
</dbReference>
<reference evidence="13 14" key="1">
    <citation type="journal article" date="2013" name="Genome Announc.">
        <title>Genome Sequence of Streptomyces violaceusniger Strain SPC6, a Halotolerant Streptomycete That Exhibits Rapid Growth and Development.</title>
        <authorList>
            <person name="Chen X."/>
            <person name="Zhang B."/>
            <person name="Zhang W."/>
            <person name="Wu X."/>
            <person name="Zhang M."/>
            <person name="Chen T."/>
            <person name="Liu G."/>
            <person name="Dyson P."/>
        </authorList>
    </citation>
    <scope>NUCLEOTIDE SEQUENCE [LARGE SCALE GENOMIC DNA]</scope>
    <source>
        <strain evidence="13 14">SPC6</strain>
    </source>
</reference>
<dbReference type="GO" id="GO:0003852">
    <property type="term" value="F:2-isopropylmalate synthase activity"/>
    <property type="evidence" value="ECO:0007669"/>
    <property type="project" value="UniProtKB-UniRule"/>
</dbReference>
<keyword evidence="9 10" id="KW-0100">Branched-chain amino acid biosynthesis</keyword>
<feature type="region of interest" description="Disordered" evidence="11">
    <location>
        <begin position="1"/>
        <end position="25"/>
    </location>
</feature>
<dbReference type="PROSITE" id="PS50991">
    <property type="entry name" value="PYR_CT"/>
    <property type="match status" value="1"/>
</dbReference>
<dbReference type="Proteomes" id="UP000095329">
    <property type="component" value="Unassembled WGS sequence"/>
</dbReference>
<comment type="cofactor">
    <cofactor evidence="10">
        <name>Mg(2+)</name>
        <dbReference type="ChEBI" id="CHEBI:18420"/>
    </cofactor>
</comment>
<evidence type="ECO:0000313" key="13">
    <source>
        <dbReference type="EMBL" id="OEJ95856.1"/>
    </source>
</evidence>
<evidence type="ECO:0000256" key="6">
    <source>
        <dbReference type="ARBA" id="ARBA00022605"/>
    </source>
</evidence>
<evidence type="ECO:0000256" key="2">
    <source>
        <dbReference type="ARBA" id="ARBA00004689"/>
    </source>
</evidence>
<dbReference type="InterPro" id="IPR013709">
    <property type="entry name" value="2-isopropylmalate_synth_dimer"/>
</dbReference>
<dbReference type="PROSITE" id="PS00815">
    <property type="entry name" value="AIPM_HOMOCIT_SYNTH_1"/>
    <property type="match status" value="1"/>
</dbReference>
<evidence type="ECO:0000256" key="10">
    <source>
        <dbReference type="HAMAP-Rule" id="MF_00572"/>
    </source>
</evidence>
<name>A0A1D3DU58_9ACTN</name>
<comment type="subunit">
    <text evidence="10">Homodimer.</text>
</comment>
<dbReference type="Pfam" id="PF08502">
    <property type="entry name" value="LeuA_dimer"/>
    <property type="match status" value="1"/>
</dbReference>
<dbReference type="InterPro" id="IPR013785">
    <property type="entry name" value="Aldolase_TIM"/>
</dbReference>
<dbReference type="Pfam" id="PF22615">
    <property type="entry name" value="IPMS_D2"/>
    <property type="match status" value="1"/>
</dbReference>
<dbReference type="Gene3D" id="3.30.160.270">
    <property type="match status" value="1"/>
</dbReference>
<evidence type="ECO:0000256" key="7">
    <source>
        <dbReference type="ARBA" id="ARBA00022679"/>
    </source>
</evidence>
<feature type="binding site" evidence="10">
    <location>
        <position position="257"/>
    </location>
    <ligand>
        <name>Mg(2+)</name>
        <dbReference type="ChEBI" id="CHEBI:18420"/>
    </ligand>
</feature>
<keyword evidence="8 10" id="KW-0479">Metal-binding</keyword>
<comment type="subcellular location">
    <subcellularLocation>
        <location evidence="10">Cytoplasm</location>
    </subcellularLocation>
</comment>
<comment type="catalytic activity">
    <reaction evidence="1 10">
        <text>3-methyl-2-oxobutanoate + acetyl-CoA + H2O = (2S)-2-isopropylmalate + CoA + H(+)</text>
        <dbReference type="Rhea" id="RHEA:21524"/>
        <dbReference type="ChEBI" id="CHEBI:1178"/>
        <dbReference type="ChEBI" id="CHEBI:11851"/>
        <dbReference type="ChEBI" id="CHEBI:15377"/>
        <dbReference type="ChEBI" id="CHEBI:15378"/>
        <dbReference type="ChEBI" id="CHEBI:57287"/>
        <dbReference type="ChEBI" id="CHEBI:57288"/>
        <dbReference type="EC" id="2.3.3.13"/>
    </reaction>
</comment>
<dbReference type="GO" id="GO:0005737">
    <property type="term" value="C:cytoplasm"/>
    <property type="evidence" value="ECO:0007669"/>
    <property type="project" value="UniProtKB-SubCell"/>
</dbReference>
<dbReference type="GO" id="GO:0003985">
    <property type="term" value="F:acetyl-CoA C-acetyltransferase activity"/>
    <property type="evidence" value="ECO:0007669"/>
    <property type="project" value="UniProtKB-UniRule"/>
</dbReference>
<dbReference type="NCBIfam" id="NF002991">
    <property type="entry name" value="PRK03739.1"/>
    <property type="match status" value="1"/>
</dbReference>
<dbReference type="PROSITE" id="PS00816">
    <property type="entry name" value="AIPM_HOMOCIT_SYNTH_2"/>
    <property type="match status" value="1"/>
</dbReference>
<evidence type="ECO:0000256" key="1">
    <source>
        <dbReference type="ARBA" id="ARBA00000064"/>
    </source>
</evidence>
<comment type="similarity">
    <text evidence="3 10">Belongs to the alpha-IPM synthase/homocitrate synthase family. LeuA type 2 subfamily.</text>
</comment>
<dbReference type="RefSeq" id="WP_023588199.1">
    <property type="nucleotide sequence ID" value="NZ_ASHX02000001.1"/>
</dbReference>
<dbReference type="AlphaFoldDB" id="A0A1D3DU58"/>
<keyword evidence="7 10" id="KW-0808">Transferase</keyword>
<dbReference type="OrthoDB" id="9803573at2"/>
<accession>A0A1D3DU58</accession>
<dbReference type="eggNOG" id="COG0119">
    <property type="taxonomic scope" value="Bacteria"/>
</dbReference>
<dbReference type="CDD" id="cd07942">
    <property type="entry name" value="DRE_TIM_LeuA"/>
    <property type="match status" value="1"/>
</dbReference>
<evidence type="ECO:0000256" key="4">
    <source>
        <dbReference type="ARBA" id="ARBA00012973"/>
    </source>
</evidence>
<sequence length="575" mass="63460">MSKETFPADHSGQRASTLPYGRYRPAPEVDLPDRVWPTRRITKAPRWLSTDLRDGNQALPTPMDLDRKTRMFRLLVELGYKEIEVGFPAASETEFAFVRSLIENDEIPDDVLIQVIVPAREALIRRTFDALAGAPRAIAHLYNSTSPAQRRVVFGMDRTEVEKLAVDHARLCRDLADRHPGRIGFQYSPESFSQTELDFALRICESVMDVWEPEENREIILNLPSTVECSTPNVFADQVEWMSRHLSRRDHVCLSLHPHNDRGTAVASAELGLLAGADRVEGCLFGNGERTGNVCLTILALNLMSQGVDPQIDFSDVDAVRHVVETCTGMRVPERYPYAGDLVHTSFSGSHQDAINKGLRALERDAAERGVPRDTYPWDVPYLPIDPKDIGRSYQAIIRVNSQSGKGGVDYLLSTAHGLKLPRGLQTEVAALVQRVTDGEGREVAPDELWSLFRAEYLPAEPRTVLLGHRSAPGERGQTTVKAEISVDGESRALSGAGPDLLAAFADALAETGVEPVVLEHAEHPATLDGTPGTMAYVRTRVGRDAFWGCAFGPDAPTASLRALCAALHRHDRSR</sequence>
<dbReference type="InterPro" id="IPR000891">
    <property type="entry name" value="PYR_CT"/>
</dbReference>
<gene>
    <name evidence="10" type="primary">leuA</name>
    <name evidence="13" type="ORF">J116_016605</name>
</gene>
<dbReference type="UniPathway" id="UPA00048">
    <property type="reaction ID" value="UER00070"/>
</dbReference>
<protein>
    <recommendedName>
        <fullName evidence="4 10">2-isopropylmalate synthase</fullName>
        <ecNumber evidence="4 10">2.3.3.13</ecNumber>
    </recommendedName>
    <alternativeName>
        <fullName evidence="10">Alpha-IPM synthase</fullName>
    </alternativeName>
    <alternativeName>
        <fullName evidence="10">Alpha-isopropylmalate synthase</fullName>
    </alternativeName>
</protein>
<evidence type="ECO:0000256" key="11">
    <source>
        <dbReference type="SAM" id="MobiDB-lite"/>
    </source>
</evidence>
<keyword evidence="14" id="KW-1185">Reference proteome</keyword>
<dbReference type="GO" id="GO:0000287">
    <property type="term" value="F:magnesium ion binding"/>
    <property type="evidence" value="ECO:0007669"/>
    <property type="project" value="UniProtKB-UniRule"/>
</dbReference>
<evidence type="ECO:0000256" key="8">
    <source>
        <dbReference type="ARBA" id="ARBA00022723"/>
    </source>
</evidence>
<dbReference type="InterPro" id="IPR005668">
    <property type="entry name" value="IPM_Synthase"/>
</dbReference>
<dbReference type="InterPro" id="IPR054692">
    <property type="entry name" value="LeuA-like_post-cat"/>
</dbReference>
<dbReference type="EMBL" id="ASHX02000001">
    <property type="protein sequence ID" value="OEJ95856.1"/>
    <property type="molecule type" value="Genomic_DNA"/>
</dbReference>
<dbReference type="SUPFAM" id="SSF110921">
    <property type="entry name" value="2-isopropylmalate synthase LeuA, allosteric (dimerisation) domain"/>
    <property type="match status" value="1"/>
</dbReference>
<keyword evidence="10" id="KW-0963">Cytoplasm</keyword>
<feature type="binding site" evidence="10">
    <location>
        <position position="259"/>
    </location>
    <ligand>
        <name>Mg(2+)</name>
        <dbReference type="ChEBI" id="CHEBI:18420"/>
    </ligand>
</feature>
<comment type="function">
    <text evidence="10">Catalyzes the condensation of the acetyl group of acetyl-CoA with 3-methyl-2-oxobutanoate (2-ketoisovalerate) to form 3-carboxy-3-hydroxy-4-methylpentanoate (2-isopropylmalate).</text>
</comment>
<dbReference type="SUPFAM" id="SSF51569">
    <property type="entry name" value="Aldolase"/>
    <property type="match status" value="1"/>
</dbReference>
<feature type="domain" description="Pyruvate carboxyltransferase" evidence="12">
    <location>
        <begin position="45"/>
        <end position="318"/>
    </location>
</feature>
<dbReference type="STRING" id="1306406.J116_016605"/>
<dbReference type="GO" id="GO:0009098">
    <property type="term" value="P:L-leucine biosynthetic process"/>
    <property type="evidence" value="ECO:0007669"/>
    <property type="project" value="UniProtKB-UniRule"/>
</dbReference>
<comment type="caution">
    <text evidence="13">The sequence shown here is derived from an EMBL/GenBank/DDBJ whole genome shotgun (WGS) entry which is preliminary data.</text>
</comment>
<evidence type="ECO:0000313" key="14">
    <source>
        <dbReference type="Proteomes" id="UP000095329"/>
    </source>
</evidence>
<comment type="pathway">
    <text evidence="2 10">Amino-acid biosynthesis; L-leucine biosynthesis; L-leucine from 3-methyl-2-oxobutanoate: step 1/4.</text>
</comment>
<evidence type="ECO:0000256" key="3">
    <source>
        <dbReference type="ARBA" id="ARBA00009767"/>
    </source>
</evidence>
<feature type="binding site" evidence="10">
    <location>
        <position position="54"/>
    </location>
    <ligand>
        <name>Mg(2+)</name>
        <dbReference type="ChEBI" id="CHEBI:18420"/>
    </ligand>
</feature>
<dbReference type="EC" id="2.3.3.13" evidence="4 10"/>
<dbReference type="PANTHER" id="PTHR46911">
    <property type="match status" value="1"/>
</dbReference>
<keyword evidence="10" id="KW-0460">Magnesium</keyword>
<dbReference type="SUPFAM" id="SSF89000">
    <property type="entry name" value="post-HMGL domain-like"/>
    <property type="match status" value="1"/>
</dbReference>
<keyword evidence="5 10" id="KW-0432">Leucine biosynthesis</keyword>
<dbReference type="InterPro" id="IPR002034">
    <property type="entry name" value="AIPM/Hcit_synth_CS"/>
</dbReference>
<organism evidence="13 14">
    <name type="scientific">Streptomyces thermolilacinus SPC6</name>
    <dbReference type="NCBI Taxonomy" id="1306406"/>
    <lineage>
        <taxon>Bacteria</taxon>
        <taxon>Bacillati</taxon>
        <taxon>Actinomycetota</taxon>
        <taxon>Actinomycetes</taxon>
        <taxon>Kitasatosporales</taxon>
        <taxon>Streptomycetaceae</taxon>
        <taxon>Streptomyces</taxon>
    </lineage>
</organism>
<dbReference type="PANTHER" id="PTHR46911:SF1">
    <property type="entry name" value="2-ISOPROPYLMALATE SYNTHASE"/>
    <property type="match status" value="1"/>
</dbReference>
<evidence type="ECO:0000256" key="9">
    <source>
        <dbReference type="ARBA" id="ARBA00023304"/>
    </source>
</evidence>
<dbReference type="Gene3D" id="3.20.20.70">
    <property type="entry name" value="Aldolase class I"/>
    <property type="match status" value="1"/>
</dbReference>
<feature type="binding site" evidence="10">
    <location>
        <position position="293"/>
    </location>
    <ligand>
        <name>Mg(2+)</name>
        <dbReference type="ChEBI" id="CHEBI:18420"/>
    </ligand>
</feature>
<keyword evidence="6 10" id="KW-0028">Amino-acid biosynthesis</keyword>
<dbReference type="Pfam" id="PF00682">
    <property type="entry name" value="HMGL-like"/>
    <property type="match status" value="1"/>
</dbReference>
<feature type="region of interest" description="Regulatory domain" evidence="10">
    <location>
        <begin position="460"/>
        <end position="575"/>
    </location>
</feature>
<proteinExistence type="inferred from homology"/>